<evidence type="ECO:0000313" key="4">
    <source>
        <dbReference type="Proteomes" id="UP000000310"/>
    </source>
</evidence>
<evidence type="ECO:0000259" key="2">
    <source>
        <dbReference type="Pfam" id="PF03781"/>
    </source>
</evidence>
<proteinExistence type="predicted"/>
<keyword evidence="4" id="KW-1185">Reference proteome</keyword>
<dbReference type="GO" id="GO:0120147">
    <property type="term" value="F:formylglycine-generating oxidase activity"/>
    <property type="evidence" value="ECO:0007669"/>
    <property type="project" value="TreeGrafter"/>
</dbReference>
<dbReference type="EMBL" id="CP002545">
    <property type="protein sequence ID" value="ADY51074.1"/>
    <property type="molecule type" value="Genomic_DNA"/>
</dbReference>
<dbReference type="InterPro" id="IPR042095">
    <property type="entry name" value="SUMF_sf"/>
</dbReference>
<protein>
    <recommendedName>
        <fullName evidence="2">Sulfatase-modifying factor enzyme-like domain-containing protein</fullName>
    </recommendedName>
</protein>
<name>F0S6J8_PSESL</name>
<dbReference type="Pfam" id="PF03781">
    <property type="entry name" value="FGE-sulfatase"/>
    <property type="match status" value="1"/>
</dbReference>
<evidence type="ECO:0000313" key="3">
    <source>
        <dbReference type="EMBL" id="ADY51074.1"/>
    </source>
</evidence>
<dbReference type="PANTHER" id="PTHR23150:SF19">
    <property type="entry name" value="FORMYLGLYCINE-GENERATING ENZYME"/>
    <property type="match status" value="1"/>
</dbReference>
<organism evidence="3 4">
    <name type="scientific">Pseudopedobacter saltans (strain ATCC 51119 / DSM 12145 / JCM 21818 / CCUG 39354 / LMG 10337 / NBRC 100064 / NCIMB 13643)</name>
    <name type="common">Pedobacter saltans</name>
    <dbReference type="NCBI Taxonomy" id="762903"/>
    <lineage>
        <taxon>Bacteria</taxon>
        <taxon>Pseudomonadati</taxon>
        <taxon>Bacteroidota</taxon>
        <taxon>Sphingobacteriia</taxon>
        <taxon>Sphingobacteriales</taxon>
        <taxon>Sphingobacteriaceae</taxon>
        <taxon>Pseudopedobacter</taxon>
    </lineage>
</organism>
<reference evidence="3 4" key="1">
    <citation type="journal article" date="2011" name="Stand. Genomic Sci.">
        <title>Complete genome sequence of the gliding, heparinolytic Pedobacter saltans type strain (113).</title>
        <authorList>
            <person name="Liolios K."/>
            <person name="Sikorski J."/>
            <person name="Lu M."/>
            <person name="Nolan M."/>
            <person name="Lapidus A."/>
            <person name="Lucas S."/>
            <person name="Hammon N."/>
            <person name="Deshpande S."/>
            <person name="Cheng J.F."/>
            <person name="Tapia R."/>
            <person name="Han C."/>
            <person name="Goodwin L."/>
            <person name="Pitluck S."/>
            <person name="Huntemann M."/>
            <person name="Ivanova N."/>
            <person name="Pagani I."/>
            <person name="Mavromatis K."/>
            <person name="Ovchinikova G."/>
            <person name="Pati A."/>
            <person name="Chen A."/>
            <person name="Palaniappan K."/>
            <person name="Land M."/>
            <person name="Hauser L."/>
            <person name="Brambilla E.M."/>
            <person name="Kotsyurbenko O."/>
            <person name="Rohde M."/>
            <person name="Tindall B.J."/>
            <person name="Abt B."/>
            <person name="Goker M."/>
            <person name="Detter J.C."/>
            <person name="Woyke T."/>
            <person name="Bristow J."/>
            <person name="Eisen J.A."/>
            <person name="Markowitz V."/>
            <person name="Hugenholtz P."/>
            <person name="Klenk H.P."/>
            <person name="Kyrpides N.C."/>
        </authorList>
    </citation>
    <scope>NUCLEOTIDE SEQUENCE [LARGE SCALE GENOMIC DNA]</scope>
    <source>
        <strain evidence="4">ATCC 51119 / DSM 12145 / JCM 21818 / LMG 10337 / NBRC 100064 / NCIMB 13643</strain>
    </source>
</reference>
<dbReference type="InterPro" id="IPR005532">
    <property type="entry name" value="SUMF_dom"/>
</dbReference>
<feature type="domain" description="Sulfatase-modifying factor enzyme-like" evidence="2">
    <location>
        <begin position="25"/>
        <end position="240"/>
    </location>
</feature>
<dbReference type="KEGG" id="psn:Pedsa_0492"/>
<evidence type="ECO:0000256" key="1">
    <source>
        <dbReference type="SAM" id="Phobius"/>
    </source>
</evidence>
<dbReference type="eggNOG" id="COG1262">
    <property type="taxonomic scope" value="Bacteria"/>
</dbReference>
<dbReference type="AlphaFoldDB" id="F0S6J8"/>
<dbReference type="Gene3D" id="3.90.1580.10">
    <property type="entry name" value="paralog of FGE (formylglycine-generating enzyme)"/>
    <property type="match status" value="1"/>
</dbReference>
<gene>
    <name evidence="3" type="ordered locus">Pedsa_0492</name>
</gene>
<reference evidence="4" key="2">
    <citation type="submission" date="2011-02" db="EMBL/GenBank/DDBJ databases">
        <title>The complete genome of Pedobacter saltans DSM 12145.</title>
        <authorList>
            <consortium name="US DOE Joint Genome Institute (JGI-PGF)"/>
            <person name="Lucas S."/>
            <person name="Copeland A."/>
            <person name="Lapidus A."/>
            <person name="Bruce D."/>
            <person name="Goodwin L."/>
            <person name="Pitluck S."/>
            <person name="Kyrpides N."/>
            <person name="Mavromatis K."/>
            <person name="Pagani I."/>
            <person name="Ivanova N."/>
            <person name="Ovchinnikova G."/>
            <person name="Lu M."/>
            <person name="Detter J.C."/>
            <person name="Han C."/>
            <person name="Land M."/>
            <person name="Hauser L."/>
            <person name="Markowitz V."/>
            <person name="Cheng J.-F."/>
            <person name="Hugenholtz P."/>
            <person name="Woyke T."/>
            <person name="Wu D."/>
            <person name="Tindall B."/>
            <person name="Pomrenke H.G."/>
            <person name="Brambilla E."/>
            <person name="Klenk H.-P."/>
            <person name="Eisen J.A."/>
        </authorList>
    </citation>
    <scope>NUCLEOTIDE SEQUENCE [LARGE SCALE GENOMIC DNA]</scope>
    <source>
        <strain evidence="4">ATCC 51119 / DSM 12145 / JCM 21818 / LMG 10337 / NBRC 100064 / NCIMB 13643</strain>
    </source>
</reference>
<sequence>MSIWGTFFYFIYVFIIINQVFAYKPRMIYVEGGDFTLGIIGKEISQTVKINNYQISAFEITVGEYQLFTRETGCSMPPEPKWGWKKDHPIVNVTYDEALAYCQWLSEKNTSFFRLPTEAEWEYAARGGKKSKNYKFSGANNPSRVAWFRVNSGNRTHAVGKKKANELGLYDMSGNAWEWCLDWYKEYHADRRDEMINLDKVAGKIVRGGAADRLSSYSKVTKRLACYRNCRSAFNGFRVVEVTE</sequence>
<dbReference type="InterPro" id="IPR016187">
    <property type="entry name" value="CTDL_fold"/>
</dbReference>
<keyword evidence="1" id="KW-0812">Transmembrane</keyword>
<dbReference type="PANTHER" id="PTHR23150">
    <property type="entry name" value="SULFATASE MODIFYING FACTOR 1, 2"/>
    <property type="match status" value="1"/>
</dbReference>
<accession>F0S6J8</accession>
<keyword evidence="1" id="KW-0472">Membrane</keyword>
<dbReference type="STRING" id="762903.Pedsa_0492"/>
<dbReference type="HOGENOM" id="CLU_012431_2_3_10"/>
<dbReference type="OrthoDB" id="9773278at2"/>
<dbReference type="InterPro" id="IPR051043">
    <property type="entry name" value="Sulfatase_Mod_Factor_Kinase"/>
</dbReference>
<dbReference type="Proteomes" id="UP000000310">
    <property type="component" value="Chromosome"/>
</dbReference>
<feature type="transmembrane region" description="Helical" evidence="1">
    <location>
        <begin position="6"/>
        <end position="23"/>
    </location>
</feature>
<keyword evidence="1" id="KW-1133">Transmembrane helix</keyword>
<dbReference type="SUPFAM" id="SSF56436">
    <property type="entry name" value="C-type lectin-like"/>
    <property type="match status" value="1"/>
</dbReference>